<dbReference type="EMBL" id="PGOL01000076">
    <property type="protein sequence ID" value="PKI77730.1"/>
    <property type="molecule type" value="Genomic_DNA"/>
</dbReference>
<dbReference type="Proteomes" id="UP000233551">
    <property type="component" value="Unassembled WGS sequence"/>
</dbReference>
<evidence type="ECO:0000313" key="3">
    <source>
        <dbReference type="Proteomes" id="UP000233551"/>
    </source>
</evidence>
<dbReference type="AlphaFoldDB" id="A0A2I0LAN8"/>
<name>A0A2I0LAN8_PUNGR</name>
<keyword evidence="1" id="KW-0812">Transmembrane</keyword>
<gene>
    <name evidence="2" type="ORF">CRG98_001854</name>
</gene>
<comment type="caution">
    <text evidence="2">The sequence shown here is derived from an EMBL/GenBank/DDBJ whole genome shotgun (WGS) entry which is preliminary data.</text>
</comment>
<accession>A0A2I0LAN8</accession>
<organism evidence="2 3">
    <name type="scientific">Punica granatum</name>
    <name type="common">Pomegranate</name>
    <dbReference type="NCBI Taxonomy" id="22663"/>
    <lineage>
        <taxon>Eukaryota</taxon>
        <taxon>Viridiplantae</taxon>
        <taxon>Streptophyta</taxon>
        <taxon>Embryophyta</taxon>
        <taxon>Tracheophyta</taxon>
        <taxon>Spermatophyta</taxon>
        <taxon>Magnoliopsida</taxon>
        <taxon>eudicotyledons</taxon>
        <taxon>Gunneridae</taxon>
        <taxon>Pentapetalae</taxon>
        <taxon>rosids</taxon>
        <taxon>malvids</taxon>
        <taxon>Myrtales</taxon>
        <taxon>Lythraceae</taxon>
        <taxon>Punica</taxon>
    </lineage>
</organism>
<protein>
    <submittedName>
        <fullName evidence="2">Uncharacterized protein</fullName>
    </submittedName>
</protein>
<reference evidence="2 3" key="1">
    <citation type="submission" date="2017-11" db="EMBL/GenBank/DDBJ databases">
        <title>De-novo sequencing of pomegranate (Punica granatum L.) genome.</title>
        <authorList>
            <person name="Akparov Z."/>
            <person name="Amiraslanov A."/>
            <person name="Hajiyeva S."/>
            <person name="Abbasov M."/>
            <person name="Kaur K."/>
            <person name="Hamwieh A."/>
            <person name="Solovyev V."/>
            <person name="Salamov A."/>
            <person name="Braich B."/>
            <person name="Kosarev P."/>
            <person name="Mahmoud A."/>
            <person name="Hajiyev E."/>
            <person name="Babayeva S."/>
            <person name="Izzatullayeva V."/>
            <person name="Mammadov A."/>
            <person name="Mammadov A."/>
            <person name="Sharifova S."/>
            <person name="Ojaghi J."/>
            <person name="Eynullazada K."/>
            <person name="Bayramov B."/>
            <person name="Abdulazimova A."/>
            <person name="Shahmuradov I."/>
        </authorList>
    </citation>
    <scope>NUCLEOTIDE SEQUENCE [LARGE SCALE GENOMIC DNA]</scope>
    <source>
        <strain evidence="3">cv. AG2017</strain>
        <tissue evidence="2">Leaf</tissue>
    </source>
</reference>
<proteinExistence type="predicted"/>
<evidence type="ECO:0000256" key="1">
    <source>
        <dbReference type="SAM" id="Phobius"/>
    </source>
</evidence>
<evidence type="ECO:0000313" key="2">
    <source>
        <dbReference type="EMBL" id="PKI77730.1"/>
    </source>
</evidence>
<keyword evidence="1" id="KW-0472">Membrane</keyword>
<keyword evidence="1" id="KW-1133">Transmembrane helix</keyword>
<keyword evidence="3" id="KW-1185">Reference proteome</keyword>
<sequence length="148" mass="16519">MATSGRTSTREIPMYVVCRGCIGTSFNRECPSVRRLLRLCWRKLQPGMPQCMSLGEIVLARASTEDALVYVAWKCSSRVDGVRGGLGANVGCECLGQDCRCDSWARPMGCRVRMTFVYGNLVITILITTLEWLDRDRGPHKHVFPGCE</sequence>
<feature type="transmembrane region" description="Helical" evidence="1">
    <location>
        <begin position="115"/>
        <end position="133"/>
    </location>
</feature>